<protein>
    <submittedName>
        <fullName evidence="3">Uncharacterized protein</fullName>
    </submittedName>
</protein>
<evidence type="ECO:0000256" key="1">
    <source>
        <dbReference type="SAM" id="MobiDB-lite"/>
    </source>
</evidence>
<organism evidence="2 3">
    <name type="scientific">Haemonchus contortus</name>
    <name type="common">Barber pole worm</name>
    <dbReference type="NCBI Taxonomy" id="6289"/>
    <lineage>
        <taxon>Eukaryota</taxon>
        <taxon>Metazoa</taxon>
        <taxon>Ecdysozoa</taxon>
        <taxon>Nematoda</taxon>
        <taxon>Chromadorea</taxon>
        <taxon>Rhabditida</taxon>
        <taxon>Rhabditina</taxon>
        <taxon>Rhabditomorpha</taxon>
        <taxon>Strongyloidea</taxon>
        <taxon>Trichostrongylidae</taxon>
        <taxon>Haemonchus</taxon>
    </lineage>
</organism>
<feature type="region of interest" description="Disordered" evidence="1">
    <location>
        <begin position="78"/>
        <end position="105"/>
    </location>
</feature>
<sequence>MPSSLTSSTTSHGPARGSTTISCGLMLAPVYCPGPQGKQHHAFQPHEQHHFSWPARSSTTISCRLMTAPVYCPGLKASSTMPSSLTSSTTSRGQHTAAPPYPACS</sequence>
<name>A0A7I4YFT8_HAECO</name>
<evidence type="ECO:0000313" key="2">
    <source>
        <dbReference type="Proteomes" id="UP000025227"/>
    </source>
</evidence>
<dbReference type="Proteomes" id="UP000025227">
    <property type="component" value="Unplaced"/>
</dbReference>
<keyword evidence="2" id="KW-1185">Reference proteome</keyword>
<proteinExistence type="predicted"/>
<evidence type="ECO:0000313" key="3">
    <source>
        <dbReference type="WBParaSite" id="HCON_00097130-00001"/>
    </source>
</evidence>
<accession>A0A7I4YFT8</accession>
<dbReference type="AlphaFoldDB" id="A0A7I4YFT8"/>
<reference evidence="3" key="1">
    <citation type="submission" date="2020-12" db="UniProtKB">
        <authorList>
            <consortium name="WormBaseParasite"/>
        </authorList>
    </citation>
    <scope>IDENTIFICATION</scope>
    <source>
        <strain evidence="3">MHco3</strain>
    </source>
</reference>
<dbReference type="WBParaSite" id="HCON_00097130-00001">
    <property type="protein sequence ID" value="HCON_00097130-00001"/>
    <property type="gene ID" value="HCON_00097130"/>
</dbReference>
<feature type="compositionally biased region" description="Low complexity" evidence="1">
    <location>
        <begin position="78"/>
        <end position="91"/>
    </location>
</feature>